<dbReference type="EnsemblProtists" id="EOD27125">
    <property type="protein sequence ID" value="EOD27125"/>
    <property type="gene ID" value="EMIHUDRAFT_100297"/>
</dbReference>
<dbReference type="InterPro" id="IPR036188">
    <property type="entry name" value="FAD/NAD-bd_sf"/>
</dbReference>
<dbReference type="SUPFAM" id="SSF51905">
    <property type="entry name" value="FAD/NAD(P)-binding domain"/>
    <property type="match status" value="1"/>
</dbReference>
<dbReference type="Gene3D" id="3.50.50.60">
    <property type="entry name" value="FAD/NAD(P)-binding domain"/>
    <property type="match status" value="2"/>
</dbReference>
<evidence type="ECO:0000313" key="3">
    <source>
        <dbReference type="EnsemblProtists" id="EOD27125"/>
    </source>
</evidence>
<sequence>METLLGGLDVARVGANNTSRAFKISYLTEGSRANPAVVIPPGGGATKEENLYMARELAAVGPFFVVMYDLRGTGGSEPRDCWATAFSAAGTTPVQEMERVVGVAPPKAKAEDESAGGLRNYAQKLRPAPLNPIISNQLPDFDAYAEDAFSVLDELGIHQAHFVGLSQGGMLARLAATLHPERVLSVVSCGSAASKLGLMMAAFSAGAEEFYDKMKAAELYGENGKPPWGSRRATRDEYVTWRSKLLEIVVPDFDKAVYEEMAGRSWDAGYMGESQCAVGALAYEAWERQGKDVAHLEVLRANKTIPIMFVHGRKDAVIHFEESRKLFAQTGNCVFEPHDYGHNFGPPKHQTALLSRMATFMKKSSATGLGSAPAASIGTDTYSAGVSADLEARLSLDTTTPELWEVFCTVQTAADTAFALDLLLDKLGLAALRGQGLQLFLALKPALEQAGLMFKQKKLLNDLHGSMIRAQKVVARLRGVAKPDNEAAMAAAEETAATKSADNSFGVNEILVCGAGPVGLRAAVELALLGFRVTVIEKRPNFSRANILTFWDETMSDMLALGAKSYFPDLKPTGNQKVLGTRQIQVCLLKTFLLFGGAVHYGKEICGLVPPCDEASKWSAKFRPYVKHRRAAETDAQAKRSAERESSETAPKEQGGTEGTALEFQKAKDYGGKETASVETWDVDMAYVNGSAAGGGGDKATGLPPVKFDAYIIAEGGWSDSTRRLGFSKSVELFKPVFGLVANLKYNPNDLKERNMRSQVHFCLGSDWPLSNCPIQAEFIEYLKGETHFFALVVSKKNHHKDGTDSHLDRMKPEDRAAIPDEIIAQMRRASQQKGLLEMGVFKRGYASGQACLATDNVDVQKLHQMVRDITQEMGLPPSTEFFESNPVQLFDFSRRARCVDPVRLLCSGADGGDSEARVLSPAEFLKGSHAGVQALVLPVGDALQEPVWTQGLGINRGFHTAMNQAEATVTGVADGVASLSAQLWFRDVSNAGTLWKPLRWSDLGEMHGRRIHISAVATDLQAAWHVHPPEELAGEEERFPFQLRLPPGNESAAVRARFLFNFGVRADARTVDMCVSEKSVHIDPQPGREMLVEGEARTEPLALRPGSTRPIPPTDYSERHIVGTLPLGGRDADEVVGGLPITAALQSGCKAEGASCWGAQLSAGLLSDAGISELRSALAACDAAGAAEEQQACKLATTLFEDGGGGGIGSGNGTATIVVIPDSGFACVGLNVFVQRAGGMNLSGMLETYLTVGAHAIVARMGADELQHVHLAPPEGFSAIVGRSAAAECLMAFPGMGGGDMMPPPAAFGPSLIGAWAVYQPGTYAVYVMAKARAFADAPAGLLAPTFFISTALGR</sequence>
<evidence type="ECO:0000259" key="2">
    <source>
        <dbReference type="Pfam" id="PF00561"/>
    </source>
</evidence>
<dbReference type="SUPFAM" id="SSF53474">
    <property type="entry name" value="alpha/beta-Hydrolases"/>
    <property type="match status" value="1"/>
</dbReference>
<dbReference type="GeneID" id="17272671"/>
<feature type="region of interest" description="Disordered" evidence="1">
    <location>
        <begin position="633"/>
        <end position="664"/>
    </location>
</feature>
<dbReference type="HOGENOM" id="CLU_257351_0_0_1"/>
<reference evidence="4" key="1">
    <citation type="journal article" date="2013" name="Nature">
        <title>Pan genome of the phytoplankton Emiliania underpins its global distribution.</title>
        <authorList>
            <person name="Read B.A."/>
            <person name="Kegel J."/>
            <person name="Klute M.J."/>
            <person name="Kuo A."/>
            <person name="Lefebvre S.C."/>
            <person name="Maumus F."/>
            <person name="Mayer C."/>
            <person name="Miller J."/>
            <person name="Monier A."/>
            <person name="Salamov A."/>
            <person name="Young J."/>
            <person name="Aguilar M."/>
            <person name="Claverie J.M."/>
            <person name="Frickenhaus S."/>
            <person name="Gonzalez K."/>
            <person name="Herman E.K."/>
            <person name="Lin Y.C."/>
            <person name="Napier J."/>
            <person name="Ogata H."/>
            <person name="Sarno A.F."/>
            <person name="Shmutz J."/>
            <person name="Schroeder D."/>
            <person name="de Vargas C."/>
            <person name="Verret F."/>
            <person name="von Dassow P."/>
            <person name="Valentin K."/>
            <person name="Van de Peer Y."/>
            <person name="Wheeler G."/>
            <person name="Dacks J.B."/>
            <person name="Delwiche C.F."/>
            <person name="Dyhrman S.T."/>
            <person name="Glockner G."/>
            <person name="John U."/>
            <person name="Richards T."/>
            <person name="Worden A.Z."/>
            <person name="Zhang X."/>
            <person name="Grigoriev I.V."/>
            <person name="Allen A.E."/>
            <person name="Bidle K."/>
            <person name="Borodovsky M."/>
            <person name="Bowler C."/>
            <person name="Brownlee C."/>
            <person name="Cock J.M."/>
            <person name="Elias M."/>
            <person name="Gladyshev V.N."/>
            <person name="Groth M."/>
            <person name="Guda C."/>
            <person name="Hadaegh A."/>
            <person name="Iglesias-Rodriguez M.D."/>
            <person name="Jenkins J."/>
            <person name="Jones B.M."/>
            <person name="Lawson T."/>
            <person name="Leese F."/>
            <person name="Lindquist E."/>
            <person name="Lobanov A."/>
            <person name="Lomsadze A."/>
            <person name="Malik S.B."/>
            <person name="Marsh M.E."/>
            <person name="Mackinder L."/>
            <person name="Mock T."/>
            <person name="Mueller-Roeber B."/>
            <person name="Pagarete A."/>
            <person name="Parker M."/>
            <person name="Probert I."/>
            <person name="Quesneville H."/>
            <person name="Raines C."/>
            <person name="Rensing S.A."/>
            <person name="Riano-Pachon D.M."/>
            <person name="Richier S."/>
            <person name="Rokitta S."/>
            <person name="Shiraiwa Y."/>
            <person name="Soanes D.M."/>
            <person name="van der Giezen M."/>
            <person name="Wahlund T.M."/>
            <person name="Williams B."/>
            <person name="Wilson W."/>
            <person name="Wolfe G."/>
            <person name="Wurch L.L."/>
        </authorList>
    </citation>
    <scope>NUCLEOTIDE SEQUENCE</scope>
</reference>
<dbReference type="InterPro" id="IPR029058">
    <property type="entry name" value="AB_hydrolase_fold"/>
</dbReference>
<evidence type="ECO:0000313" key="4">
    <source>
        <dbReference type="Proteomes" id="UP000013827"/>
    </source>
</evidence>
<dbReference type="Gene3D" id="3.40.50.1820">
    <property type="entry name" value="alpha/beta hydrolase"/>
    <property type="match status" value="1"/>
</dbReference>
<feature type="compositionally biased region" description="Basic and acidic residues" evidence="1">
    <location>
        <begin position="633"/>
        <end position="651"/>
    </location>
</feature>
<feature type="domain" description="AB hydrolase-1" evidence="2">
    <location>
        <begin position="35"/>
        <end position="343"/>
    </location>
</feature>
<dbReference type="KEGG" id="ehx:EMIHUDRAFT_100297"/>
<proteinExistence type="predicted"/>
<protein>
    <recommendedName>
        <fullName evidence="2">AB hydrolase-1 domain-containing protein</fullName>
    </recommendedName>
</protein>
<dbReference type="InterPro" id="IPR000073">
    <property type="entry name" value="AB_hydrolase_1"/>
</dbReference>
<dbReference type="PaxDb" id="2903-EOD27125"/>
<accession>A0A0D3JUE0</accession>
<dbReference type="PANTHER" id="PTHR43433">
    <property type="entry name" value="HYDROLASE, ALPHA/BETA FOLD FAMILY PROTEIN"/>
    <property type="match status" value="1"/>
</dbReference>
<keyword evidence="4" id="KW-1185">Reference proteome</keyword>
<reference evidence="3" key="2">
    <citation type="submission" date="2024-10" db="UniProtKB">
        <authorList>
            <consortium name="EnsemblProtists"/>
        </authorList>
    </citation>
    <scope>IDENTIFICATION</scope>
</reference>
<organism evidence="3 4">
    <name type="scientific">Emiliania huxleyi (strain CCMP1516)</name>
    <dbReference type="NCBI Taxonomy" id="280463"/>
    <lineage>
        <taxon>Eukaryota</taxon>
        <taxon>Haptista</taxon>
        <taxon>Haptophyta</taxon>
        <taxon>Prymnesiophyceae</taxon>
        <taxon>Isochrysidales</taxon>
        <taxon>Noelaerhabdaceae</taxon>
        <taxon>Emiliania</taxon>
    </lineage>
</organism>
<dbReference type="InterPro" id="IPR050471">
    <property type="entry name" value="AB_hydrolase"/>
</dbReference>
<evidence type="ECO:0000256" key="1">
    <source>
        <dbReference type="SAM" id="MobiDB-lite"/>
    </source>
</evidence>
<name>A0A0D3JUE0_EMIH1</name>
<dbReference type="Proteomes" id="UP000013827">
    <property type="component" value="Unassembled WGS sequence"/>
</dbReference>
<dbReference type="Pfam" id="PF00561">
    <property type="entry name" value="Abhydrolase_1"/>
    <property type="match status" value="1"/>
</dbReference>
<dbReference type="eggNOG" id="KOG1700">
    <property type="taxonomic scope" value="Eukaryota"/>
</dbReference>
<dbReference type="PANTHER" id="PTHR43433:SF5">
    <property type="entry name" value="AB HYDROLASE-1 DOMAIN-CONTAINING PROTEIN"/>
    <property type="match status" value="1"/>
</dbReference>
<dbReference type="RefSeq" id="XP_005779554.1">
    <property type="nucleotide sequence ID" value="XM_005779497.1"/>
</dbReference>